<organism evidence="2">
    <name type="scientific">Serratia marcescens</name>
    <dbReference type="NCBI Taxonomy" id="615"/>
    <lineage>
        <taxon>Bacteria</taxon>
        <taxon>Pseudomonadati</taxon>
        <taxon>Pseudomonadota</taxon>
        <taxon>Gammaproteobacteria</taxon>
        <taxon>Enterobacterales</taxon>
        <taxon>Yersiniaceae</taxon>
        <taxon>Serratia</taxon>
    </lineage>
</organism>
<dbReference type="PANTHER" id="PTHR34408">
    <property type="entry name" value="FAMILY PROTEIN, PUTATIVE-RELATED"/>
    <property type="match status" value="1"/>
</dbReference>
<dbReference type="InterPro" id="IPR023346">
    <property type="entry name" value="Lysozyme-like_dom_sf"/>
</dbReference>
<dbReference type="Gene3D" id="1.10.530.10">
    <property type="match status" value="1"/>
</dbReference>
<dbReference type="SUPFAM" id="SSF53955">
    <property type="entry name" value="Lysozyme-like"/>
    <property type="match status" value="1"/>
</dbReference>
<dbReference type="Pfam" id="PF00182">
    <property type="entry name" value="Glyco_hydro_19"/>
    <property type="match status" value="1"/>
</dbReference>
<dbReference type="AlphaFoldDB" id="A0A1C3HEH8"/>
<dbReference type="GO" id="GO:0006032">
    <property type="term" value="P:chitin catabolic process"/>
    <property type="evidence" value="ECO:0007669"/>
    <property type="project" value="InterPro"/>
</dbReference>
<sequence>MTQDQFQQAAGISAELAARWFKPITTAMAEFGITTPVQQAMFIAQTGHESQGFTRLAESFNYTPAALLTTFDNRISRDQAAMLGRTAAHPARQEAIANLVYQGRYGNKLPGDGWKFRGHGLIQITFLDNHKACGKALGLDLVANPDLLMVDVNAARSAGWYWQTRNINEVAADVREATRRINPALHALDQRIARYSRAIAVLA</sequence>
<dbReference type="PANTHER" id="PTHR34408:SF1">
    <property type="entry name" value="GLYCOSYL HYDROLASE FAMILY 19 DOMAIN-CONTAINING PROTEIN HI_1415"/>
    <property type="match status" value="1"/>
</dbReference>
<dbReference type="InterPro" id="IPR000726">
    <property type="entry name" value="Glyco_hydro_19_cat"/>
</dbReference>
<dbReference type="GO" id="GO:0004568">
    <property type="term" value="F:chitinase activity"/>
    <property type="evidence" value="ECO:0007669"/>
    <property type="project" value="InterPro"/>
</dbReference>
<proteinExistence type="predicted"/>
<name>A0A1C3HEH8_SERMA</name>
<evidence type="ECO:0000259" key="1">
    <source>
        <dbReference type="Pfam" id="PF00182"/>
    </source>
</evidence>
<evidence type="ECO:0000313" key="2">
    <source>
        <dbReference type="EMBL" id="SAY43454.1"/>
    </source>
</evidence>
<dbReference type="EMBL" id="LT575490">
    <property type="protein sequence ID" value="SAY43454.1"/>
    <property type="molecule type" value="Genomic_DNA"/>
</dbReference>
<feature type="domain" description="Glycoside hydrolase family 19 catalytic" evidence="1">
    <location>
        <begin position="112"/>
        <end position="170"/>
    </location>
</feature>
<dbReference type="InterPro" id="IPR052354">
    <property type="entry name" value="Cell_Wall_Dynamics_Protein"/>
</dbReference>
<dbReference type="GO" id="GO:0016998">
    <property type="term" value="P:cell wall macromolecule catabolic process"/>
    <property type="evidence" value="ECO:0007669"/>
    <property type="project" value="InterPro"/>
</dbReference>
<reference evidence="2" key="1">
    <citation type="submission" date="2016-05" db="EMBL/GenBank/DDBJ databases">
        <authorList>
            <person name="Cock P.J.A."/>
            <person name="Cock P.J.A."/>
        </authorList>
    </citation>
    <scope>NUCLEOTIDE SEQUENCE</scope>
    <source>
        <strain evidence="2">PWN146_assembly</strain>
    </source>
</reference>
<accession>A0A1C3HEH8</accession>
<protein>
    <submittedName>
        <fullName evidence="2">Chitinase class I</fullName>
    </submittedName>
</protein>
<gene>
    <name evidence="2" type="ORF">PWN146_02145</name>
</gene>